<feature type="compositionally biased region" description="Low complexity" evidence="1">
    <location>
        <begin position="79"/>
        <end position="93"/>
    </location>
</feature>
<gene>
    <name evidence="2" type="ORF">NDU88_002098</name>
</gene>
<feature type="region of interest" description="Disordered" evidence="1">
    <location>
        <begin position="1"/>
        <end position="174"/>
    </location>
</feature>
<organism evidence="2 3">
    <name type="scientific">Pleurodeles waltl</name>
    <name type="common">Iberian ribbed newt</name>
    <dbReference type="NCBI Taxonomy" id="8319"/>
    <lineage>
        <taxon>Eukaryota</taxon>
        <taxon>Metazoa</taxon>
        <taxon>Chordata</taxon>
        <taxon>Craniata</taxon>
        <taxon>Vertebrata</taxon>
        <taxon>Euteleostomi</taxon>
        <taxon>Amphibia</taxon>
        <taxon>Batrachia</taxon>
        <taxon>Caudata</taxon>
        <taxon>Salamandroidea</taxon>
        <taxon>Salamandridae</taxon>
        <taxon>Pleurodelinae</taxon>
        <taxon>Pleurodeles</taxon>
    </lineage>
</organism>
<evidence type="ECO:0000256" key="1">
    <source>
        <dbReference type="SAM" id="MobiDB-lite"/>
    </source>
</evidence>
<evidence type="ECO:0000313" key="2">
    <source>
        <dbReference type="EMBL" id="KAJ1113857.1"/>
    </source>
</evidence>
<feature type="compositionally biased region" description="Basic and acidic residues" evidence="1">
    <location>
        <begin position="150"/>
        <end position="167"/>
    </location>
</feature>
<evidence type="ECO:0000313" key="3">
    <source>
        <dbReference type="Proteomes" id="UP001066276"/>
    </source>
</evidence>
<name>A0AAV7NFE5_PLEWA</name>
<proteinExistence type="predicted"/>
<dbReference type="AlphaFoldDB" id="A0AAV7NFE5"/>
<sequence>MLQAGSRPRLLFRPPSVLQGPAGAHGGPQPAGPTTALTIFGVTYPPPEARQPAPSKLRGHAPSSAPQRPAWAKRHVRGPAPARPRAASAPPAALILCPTGRSPSRAPRPPPAASAPPLQQGDPPEVPRSSRAVCLSPTAARGSTRGRGFRRGDGPPDSSSVDRDRLAPQHTPGP</sequence>
<dbReference type="Proteomes" id="UP001066276">
    <property type="component" value="Chromosome 8"/>
</dbReference>
<keyword evidence="3" id="KW-1185">Reference proteome</keyword>
<protein>
    <submittedName>
        <fullName evidence="2">Uncharacterized protein</fullName>
    </submittedName>
</protein>
<dbReference type="EMBL" id="JANPWB010000012">
    <property type="protein sequence ID" value="KAJ1113857.1"/>
    <property type="molecule type" value="Genomic_DNA"/>
</dbReference>
<comment type="caution">
    <text evidence="2">The sequence shown here is derived from an EMBL/GenBank/DDBJ whole genome shotgun (WGS) entry which is preliminary data.</text>
</comment>
<accession>A0AAV7NFE5</accession>
<reference evidence="2" key="1">
    <citation type="journal article" date="2022" name="bioRxiv">
        <title>Sequencing and chromosome-scale assembly of the giantPleurodeles waltlgenome.</title>
        <authorList>
            <person name="Brown T."/>
            <person name="Elewa A."/>
            <person name="Iarovenko S."/>
            <person name="Subramanian E."/>
            <person name="Araus A.J."/>
            <person name="Petzold A."/>
            <person name="Susuki M."/>
            <person name="Suzuki K.-i.T."/>
            <person name="Hayashi T."/>
            <person name="Toyoda A."/>
            <person name="Oliveira C."/>
            <person name="Osipova E."/>
            <person name="Leigh N.D."/>
            <person name="Simon A."/>
            <person name="Yun M.H."/>
        </authorList>
    </citation>
    <scope>NUCLEOTIDE SEQUENCE</scope>
    <source>
        <strain evidence="2">20211129_DDA</strain>
        <tissue evidence="2">Liver</tissue>
    </source>
</reference>